<evidence type="ECO:0000313" key="1">
    <source>
        <dbReference type="EMBL" id="MEM0515069.1"/>
    </source>
</evidence>
<evidence type="ECO:0000313" key="2">
    <source>
        <dbReference type="Proteomes" id="UP001447008"/>
    </source>
</evidence>
<comment type="caution">
    <text evidence="1">The sequence shown here is derived from an EMBL/GenBank/DDBJ whole genome shotgun (WGS) entry which is preliminary data.</text>
</comment>
<reference evidence="1 2" key="1">
    <citation type="submission" date="2024-03" db="EMBL/GenBank/DDBJ databases">
        <title>Pseudoalteromonas qingdaonensis sp. nov., isolated from the intestines of marine benthic organisms.</title>
        <authorList>
            <person name="Lin X."/>
            <person name="Fang S."/>
            <person name="Hu X."/>
        </authorList>
    </citation>
    <scope>NUCLEOTIDE SEQUENCE [LARGE SCALE GENOMIC DNA]</scope>
    <source>
        <strain evidence="1 2">YIC-827</strain>
    </source>
</reference>
<organism evidence="1 2">
    <name type="scientific">Pseudoalteromonas qingdaonensis</name>
    <dbReference type="NCBI Taxonomy" id="3131913"/>
    <lineage>
        <taxon>Bacteria</taxon>
        <taxon>Pseudomonadati</taxon>
        <taxon>Pseudomonadota</taxon>
        <taxon>Gammaproteobacteria</taxon>
        <taxon>Alteromonadales</taxon>
        <taxon>Pseudoalteromonadaceae</taxon>
        <taxon>Pseudoalteromonas</taxon>
    </lineage>
</organism>
<dbReference type="RefSeq" id="WP_342677413.1">
    <property type="nucleotide sequence ID" value="NZ_JBCGCU010000005.1"/>
</dbReference>
<name>A0ABU9MUV4_9GAMM</name>
<dbReference type="Proteomes" id="UP001447008">
    <property type="component" value="Unassembled WGS sequence"/>
</dbReference>
<sequence length="145" mass="15503">MFPSQSPSFASKQRGSMLVIALVVAVLLLALGLTLSQVISAGASQNAWDYYGTRSYMAAQSGIERSLRDMVNHPSPNCALVNGQVYSFNAEQLEQCNVRIACASTTYTNPSGTMSLFKLDSEARCTIGDIATSRAVTVELRVGEG</sequence>
<accession>A0ABU9MUV4</accession>
<keyword evidence="2" id="KW-1185">Reference proteome</keyword>
<dbReference type="EMBL" id="JBCGCU010000005">
    <property type="protein sequence ID" value="MEM0515069.1"/>
    <property type="molecule type" value="Genomic_DNA"/>
</dbReference>
<gene>
    <name evidence="1" type="ORF">WCN91_06460</name>
</gene>
<protein>
    <submittedName>
        <fullName evidence="1">Agglutinin biogenesis protein MshP</fullName>
    </submittedName>
</protein>
<proteinExistence type="predicted"/>